<evidence type="ECO:0000313" key="2">
    <source>
        <dbReference type="Proteomes" id="UP000198287"/>
    </source>
</evidence>
<proteinExistence type="predicted"/>
<accession>A0A226E4G2</accession>
<reference evidence="1 2" key="1">
    <citation type="submission" date="2015-12" db="EMBL/GenBank/DDBJ databases">
        <title>The genome of Folsomia candida.</title>
        <authorList>
            <person name="Faddeeva A."/>
            <person name="Derks M.F."/>
            <person name="Anvar Y."/>
            <person name="Smit S."/>
            <person name="Van Straalen N."/>
            <person name="Roelofs D."/>
        </authorList>
    </citation>
    <scope>NUCLEOTIDE SEQUENCE [LARGE SCALE GENOMIC DNA]</scope>
    <source>
        <strain evidence="1 2">VU population</strain>
        <tissue evidence="1">Whole body</tissue>
    </source>
</reference>
<gene>
    <name evidence="1" type="ORF">Fcan01_13138</name>
</gene>
<dbReference type="EMBL" id="LNIX01000007">
    <property type="protein sequence ID" value="OXA52319.1"/>
    <property type="molecule type" value="Genomic_DNA"/>
</dbReference>
<sequence length="195" mass="22198">MGALGVQNFVENGADSNCKYCNAEMAPEEANLLLPLPAETETLFWNTSYEKSSLSSSWETSSVCDSDSNQSDWASVDLTPTLCSLDPQIQHFNRRVKVAPKKREDLYKNVCTSVTDTTVNEEGVILKRFRNKIFTFEKLTCSNDGLLELVIEICYLICHNKHRDIKFKMSALTALYQSVDEYLKAWLEEIGQQQY</sequence>
<keyword evidence="2" id="KW-1185">Reference proteome</keyword>
<comment type="caution">
    <text evidence="1">The sequence shown here is derived from an EMBL/GenBank/DDBJ whole genome shotgun (WGS) entry which is preliminary data.</text>
</comment>
<dbReference type="Proteomes" id="UP000198287">
    <property type="component" value="Unassembled WGS sequence"/>
</dbReference>
<dbReference type="AlphaFoldDB" id="A0A226E4G2"/>
<evidence type="ECO:0000313" key="1">
    <source>
        <dbReference type="EMBL" id="OXA52319.1"/>
    </source>
</evidence>
<organism evidence="1 2">
    <name type="scientific">Folsomia candida</name>
    <name type="common">Springtail</name>
    <dbReference type="NCBI Taxonomy" id="158441"/>
    <lineage>
        <taxon>Eukaryota</taxon>
        <taxon>Metazoa</taxon>
        <taxon>Ecdysozoa</taxon>
        <taxon>Arthropoda</taxon>
        <taxon>Hexapoda</taxon>
        <taxon>Collembola</taxon>
        <taxon>Entomobryomorpha</taxon>
        <taxon>Isotomoidea</taxon>
        <taxon>Isotomidae</taxon>
        <taxon>Proisotominae</taxon>
        <taxon>Folsomia</taxon>
    </lineage>
</organism>
<name>A0A226E4G2_FOLCA</name>
<protein>
    <submittedName>
        <fullName evidence="1">Uncharacterized protein</fullName>
    </submittedName>
</protein>